<keyword evidence="6" id="KW-0445">Lipid transport</keyword>
<feature type="signal peptide" evidence="7">
    <location>
        <begin position="1"/>
        <end position="20"/>
    </location>
</feature>
<evidence type="ECO:0000313" key="10">
    <source>
        <dbReference type="Proteomes" id="UP000623129"/>
    </source>
</evidence>
<dbReference type="GO" id="GO:0032366">
    <property type="term" value="P:intracellular sterol transport"/>
    <property type="evidence" value="ECO:0007669"/>
    <property type="project" value="InterPro"/>
</dbReference>
<dbReference type="SUPFAM" id="SSF81296">
    <property type="entry name" value="E set domains"/>
    <property type="match status" value="1"/>
</dbReference>
<comment type="caution">
    <text evidence="9">The sequence shown here is derived from an EMBL/GenBank/DDBJ whole genome shotgun (WGS) entry which is preliminary data.</text>
</comment>
<organism evidence="9 10">
    <name type="scientific">Carex littledalei</name>
    <dbReference type="NCBI Taxonomy" id="544730"/>
    <lineage>
        <taxon>Eukaryota</taxon>
        <taxon>Viridiplantae</taxon>
        <taxon>Streptophyta</taxon>
        <taxon>Embryophyta</taxon>
        <taxon>Tracheophyta</taxon>
        <taxon>Spermatophyta</taxon>
        <taxon>Magnoliopsida</taxon>
        <taxon>Liliopsida</taxon>
        <taxon>Poales</taxon>
        <taxon>Cyperaceae</taxon>
        <taxon>Cyperoideae</taxon>
        <taxon>Cariceae</taxon>
        <taxon>Carex</taxon>
        <taxon>Carex subgen. Euthyceras</taxon>
    </lineage>
</organism>
<comment type="similarity">
    <text evidence="2">Belongs to the NPC2 family.</text>
</comment>
<comment type="function">
    <text evidence="1">Catalyzes the intermembrane transfer of phosphatidylglycerol and phosphatidylinositol.</text>
</comment>
<dbReference type="FunFam" id="2.60.40.770:FF:000002">
    <property type="entry name" value="putative phosphatidylglycerol/phosphatidylinositol transfer protein DDB_G0282179"/>
    <property type="match status" value="1"/>
</dbReference>
<evidence type="ECO:0000256" key="4">
    <source>
        <dbReference type="ARBA" id="ARBA00022448"/>
    </source>
</evidence>
<dbReference type="Pfam" id="PF02221">
    <property type="entry name" value="E1_DerP2_DerF2"/>
    <property type="match status" value="1"/>
</dbReference>
<dbReference type="SMART" id="SM00737">
    <property type="entry name" value="ML"/>
    <property type="match status" value="1"/>
</dbReference>
<dbReference type="GO" id="GO:0032934">
    <property type="term" value="F:sterol binding"/>
    <property type="evidence" value="ECO:0007669"/>
    <property type="project" value="InterPro"/>
</dbReference>
<name>A0A833QXC8_9POAL</name>
<dbReference type="PANTHER" id="PTHR11306:SF0">
    <property type="entry name" value="PHOSPHATIDYLGLYCEROL_PHOSPHATIDYLINOSITOL TRANSFER PROTEIN"/>
    <property type="match status" value="1"/>
</dbReference>
<evidence type="ECO:0000256" key="6">
    <source>
        <dbReference type="ARBA" id="ARBA00023055"/>
    </source>
</evidence>
<dbReference type="InterPro" id="IPR014756">
    <property type="entry name" value="Ig_E-set"/>
</dbReference>
<dbReference type="InterPro" id="IPR003172">
    <property type="entry name" value="ML_dom"/>
</dbReference>
<evidence type="ECO:0000256" key="2">
    <source>
        <dbReference type="ARBA" id="ARBA00006370"/>
    </source>
</evidence>
<accession>A0A833QXC8</accession>
<dbReference type="CDD" id="cd00917">
    <property type="entry name" value="PG-PI_TP"/>
    <property type="match status" value="1"/>
</dbReference>
<protein>
    <submittedName>
        <fullName evidence="9">Phosphatidylglycerol/phosphatidylinositol transfer protein</fullName>
    </submittedName>
</protein>
<evidence type="ECO:0000256" key="1">
    <source>
        <dbReference type="ARBA" id="ARBA00002053"/>
    </source>
</evidence>
<evidence type="ECO:0000256" key="7">
    <source>
        <dbReference type="SAM" id="SignalP"/>
    </source>
</evidence>
<evidence type="ECO:0000256" key="5">
    <source>
        <dbReference type="ARBA" id="ARBA00022729"/>
    </source>
</evidence>
<evidence type="ECO:0000259" key="8">
    <source>
        <dbReference type="SMART" id="SM00737"/>
    </source>
</evidence>
<dbReference type="OrthoDB" id="6409159at2759"/>
<dbReference type="InterPro" id="IPR033917">
    <property type="entry name" value="ML_PG-PI_TP"/>
</dbReference>
<dbReference type="PANTHER" id="PTHR11306">
    <property type="entry name" value="NIEMANN PICK TYPE C2 PROTEIN NPC2-RELATED"/>
    <property type="match status" value="1"/>
</dbReference>
<dbReference type="InterPro" id="IPR039670">
    <property type="entry name" value="NPC2-like"/>
</dbReference>
<dbReference type="EMBL" id="SWLB01000014">
    <property type="protein sequence ID" value="KAF3329838.1"/>
    <property type="molecule type" value="Genomic_DNA"/>
</dbReference>
<dbReference type="AlphaFoldDB" id="A0A833QXC8"/>
<dbReference type="Proteomes" id="UP000623129">
    <property type="component" value="Unassembled WGS sequence"/>
</dbReference>
<keyword evidence="10" id="KW-1185">Reference proteome</keyword>
<gene>
    <name evidence="9" type="ORF">FCM35_KLT05169</name>
</gene>
<keyword evidence="4" id="KW-0813">Transport</keyword>
<comment type="subunit">
    <text evidence="3">Monomer.</text>
</comment>
<sequence>MTKLVILSLVLLASSLLASAVSVEYCNKRANYAVTVSSVDIIPNPVVRGEPATFNISASTDGSVTGGKLVIDVNYFFFHVHQETHDLCEETSCPATGNFAIAHQQTLPSYTPPGSYTITMTMQDSEGKQLTCITFGFSIGLLADS</sequence>
<dbReference type="Gene3D" id="2.60.40.770">
    <property type="match status" value="1"/>
</dbReference>
<evidence type="ECO:0000256" key="3">
    <source>
        <dbReference type="ARBA" id="ARBA00011245"/>
    </source>
</evidence>
<reference evidence="9" key="1">
    <citation type="submission" date="2020-01" db="EMBL/GenBank/DDBJ databases">
        <title>Genome sequence of Kobresia littledalei, the first chromosome-level genome in the family Cyperaceae.</title>
        <authorList>
            <person name="Qu G."/>
        </authorList>
    </citation>
    <scope>NUCLEOTIDE SEQUENCE</scope>
    <source>
        <strain evidence="9">C.B.Clarke</strain>
        <tissue evidence="9">Leaf</tissue>
    </source>
</reference>
<feature type="domain" description="MD-2-related lipid-recognition" evidence="8">
    <location>
        <begin position="23"/>
        <end position="137"/>
    </location>
</feature>
<feature type="chain" id="PRO_5032878415" evidence="7">
    <location>
        <begin position="21"/>
        <end position="145"/>
    </location>
</feature>
<keyword evidence="5 7" id="KW-0732">Signal</keyword>
<evidence type="ECO:0000313" key="9">
    <source>
        <dbReference type="EMBL" id="KAF3329838.1"/>
    </source>
</evidence>
<proteinExistence type="inferred from homology"/>